<gene>
    <name evidence="1" type="ORF">LCGC14_2470860</name>
</gene>
<proteinExistence type="predicted"/>
<evidence type="ECO:0000313" key="1">
    <source>
        <dbReference type="EMBL" id="KKL18904.1"/>
    </source>
</evidence>
<reference evidence="1" key="1">
    <citation type="journal article" date="2015" name="Nature">
        <title>Complex archaea that bridge the gap between prokaryotes and eukaryotes.</title>
        <authorList>
            <person name="Spang A."/>
            <person name="Saw J.H."/>
            <person name="Jorgensen S.L."/>
            <person name="Zaremba-Niedzwiedzka K."/>
            <person name="Martijn J."/>
            <person name="Lind A.E."/>
            <person name="van Eijk R."/>
            <person name="Schleper C."/>
            <person name="Guy L."/>
            <person name="Ettema T.J."/>
        </authorList>
    </citation>
    <scope>NUCLEOTIDE SEQUENCE</scope>
</reference>
<comment type="caution">
    <text evidence="1">The sequence shown here is derived from an EMBL/GenBank/DDBJ whole genome shotgun (WGS) entry which is preliminary data.</text>
</comment>
<sequence length="236" mass="25142">MSGRCVILRLIQIGSSLPVSFPTDPTSTFQAGQIGQLKVIGNEIVCGVSDGTAPFGIIDDINTSAFTAPSTDEVVVIPAVGVGDGYGHYISAIEVMKDMRHPSIVRSSFIADVEGLVLNDNNGILVAPAGTILNYDLDGDGINDSIRVIVSYTYRIANIPGDNTTIGSGRITLWFARGIFETDQFDTQQRYVVNATLFCNADGLLTTNQPTSSHPGIAMVSGPPTGINETLELLWY</sequence>
<accession>A0A0F9BAC7</accession>
<dbReference type="EMBL" id="LAZR01038685">
    <property type="protein sequence ID" value="KKL18904.1"/>
    <property type="molecule type" value="Genomic_DNA"/>
</dbReference>
<dbReference type="AlphaFoldDB" id="A0A0F9BAC7"/>
<protein>
    <submittedName>
        <fullName evidence="1">Uncharacterized protein</fullName>
    </submittedName>
</protein>
<organism evidence="1">
    <name type="scientific">marine sediment metagenome</name>
    <dbReference type="NCBI Taxonomy" id="412755"/>
    <lineage>
        <taxon>unclassified sequences</taxon>
        <taxon>metagenomes</taxon>
        <taxon>ecological metagenomes</taxon>
    </lineage>
</organism>
<name>A0A0F9BAC7_9ZZZZ</name>